<feature type="non-terminal residue" evidence="1">
    <location>
        <position position="1"/>
    </location>
</feature>
<accession>A0A0B6XYW5</accession>
<evidence type="ECO:0000313" key="2">
    <source>
        <dbReference type="EMBL" id="CEK49049.1"/>
    </source>
</evidence>
<name>A0A0B6XYW5_9EUPU</name>
<evidence type="ECO:0000313" key="1">
    <source>
        <dbReference type="EMBL" id="CEK49048.1"/>
    </source>
</evidence>
<organism evidence="1">
    <name type="scientific">Arion vulgaris</name>
    <dbReference type="NCBI Taxonomy" id="1028688"/>
    <lineage>
        <taxon>Eukaryota</taxon>
        <taxon>Metazoa</taxon>
        <taxon>Spiralia</taxon>
        <taxon>Lophotrochozoa</taxon>
        <taxon>Mollusca</taxon>
        <taxon>Gastropoda</taxon>
        <taxon>Heterobranchia</taxon>
        <taxon>Euthyneura</taxon>
        <taxon>Panpulmonata</taxon>
        <taxon>Eupulmonata</taxon>
        <taxon>Stylommatophora</taxon>
        <taxon>Helicina</taxon>
        <taxon>Arionoidea</taxon>
        <taxon>Arionidae</taxon>
        <taxon>Arion</taxon>
    </lineage>
</organism>
<proteinExistence type="predicted"/>
<gene>
    <name evidence="1" type="primary">ORF6214</name>
    <name evidence="2" type="synonym">ORF6215</name>
</gene>
<sequence length="124" mass="14208">YCFTCFFDFFYTVHSFFTDLLALGSLAKSSVILWRCDFCLLTSVSLLTDYFFCDLVLPSSTLLLCSNSHNYCFVVSVYKFGMALASITYLILNHSDTVESETNHLIEMEIKTWTNHTTQMLSAE</sequence>
<dbReference type="EMBL" id="HACG01002184">
    <property type="protein sequence ID" value="CEK49049.1"/>
    <property type="molecule type" value="Transcribed_RNA"/>
</dbReference>
<dbReference type="EMBL" id="HACG01002183">
    <property type="protein sequence ID" value="CEK49048.1"/>
    <property type="molecule type" value="Transcribed_RNA"/>
</dbReference>
<reference evidence="1" key="1">
    <citation type="submission" date="2014-12" db="EMBL/GenBank/DDBJ databases">
        <title>Insight into the proteome of Arion vulgaris.</title>
        <authorList>
            <person name="Aradska J."/>
            <person name="Bulat T."/>
            <person name="Smidak R."/>
            <person name="Sarate P."/>
            <person name="Gangsoo J."/>
            <person name="Sialana F."/>
            <person name="Bilban M."/>
            <person name="Lubec G."/>
        </authorList>
    </citation>
    <scope>NUCLEOTIDE SEQUENCE</scope>
    <source>
        <tissue evidence="1">Skin</tissue>
    </source>
</reference>
<protein>
    <submittedName>
        <fullName evidence="1">Uncharacterized protein</fullName>
    </submittedName>
</protein>
<dbReference type="AlphaFoldDB" id="A0A0B6XYW5"/>